<dbReference type="Proteomes" id="UP000000605">
    <property type="component" value="Chromosome 2"/>
</dbReference>
<protein>
    <recommendedName>
        <fullName evidence="3">Phosphoesterase family protein</fullName>
    </recommendedName>
</protein>
<name>Q63M92_BURPS</name>
<dbReference type="PATRIC" id="fig|272560.51.peg.7011"/>
<evidence type="ECO:0008006" key="3">
    <source>
        <dbReference type="Google" id="ProtNLM"/>
    </source>
</evidence>
<dbReference type="KEGG" id="bps:BPSS0768"/>
<evidence type="ECO:0000313" key="1">
    <source>
        <dbReference type="EMBL" id="CAH38228.1"/>
    </source>
</evidence>
<evidence type="ECO:0000313" key="2">
    <source>
        <dbReference type="Proteomes" id="UP000000605"/>
    </source>
</evidence>
<dbReference type="AlphaFoldDB" id="Q63M92"/>
<sequence length="80" mass="8556">MPRSRAPSNARPHGHTLIDQASVVRFIEDNWLGGQRIGGGSFDATAGDMRDLFDFSGAVNKTPLYLDPTLGTKLATAPSI</sequence>
<dbReference type="EMBL" id="BX571966">
    <property type="protein sequence ID" value="CAH38228.1"/>
    <property type="molecule type" value="Genomic_DNA"/>
</dbReference>
<reference evidence="1 2" key="1">
    <citation type="journal article" date="2004" name="Proc. Natl. Acad. Sci. U.S.A.">
        <title>Genomic plasticity of the causative agent of melioidosis, Burkholderia pseudomallei.</title>
        <authorList>
            <person name="Holden M.T.G."/>
            <person name="Titball R.W."/>
            <person name="Peacock S.J."/>
            <person name="Cerdeno-Tarraga A.M."/>
            <person name="Atkins T."/>
            <person name="Crossman L.C."/>
            <person name="Pitt T."/>
            <person name="Churcher C."/>
            <person name="Mungall K."/>
            <person name="Bentley S.D."/>
            <person name="Sebaihia M."/>
            <person name="Thomson N.R."/>
            <person name="Bason N."/>
            <person name="Beacham I.R."/>
            <person name="Brooks K."/>
            <person name="Brown K.A."/>
            <person name="Brown N.F."/>
            <person name="Challis G.L."/>
            <person name="Cherevach I."/>
            <person name="Chillingworth T."/>
            <person name="Cronin A."/>
            <person name="Crosset B."/>
            <person name="Davis P."/>
            <person name="DeShazer D."/>
            <person name="Feltwell T."/>
            <person name="Fraser A."/>
            <person name="Hance Z."/>
            <person name="Hauser H."/>
            <person name="Holroyd S."/>
            <person name="Jagels K."/>
            <person name="Keith K.E."/>
            <person name="Maddison M."/>
            <person name="Moule S."/>
            <person name="Price C."/>
            <person name="Quail M.A."/>
            <person name="Rabbinowitsch E."/>
            <person name="Rutherford K."/>
            <person name="Sanders M."/>
            <person name="Simmonds M."/>
            <person name="Songsivilai S."/>
            <person name="Stevens K."/>
            <person name="Tumapa S."/>
            <person name="Vesaratchavest M."/>
            <person name="Whitehead S."/>
            <person name="Yeats C."/>
            <person name="Barrell B.G."/>
            <person name="Oyston P.C.F."/>
            <person name="Parkhill J."/>
        </authorList>
    </citation>
    <scope>NUCLEOTIDE SEQUENCE [LARGE SCALE GENOMIC DNA]</scope>
    <source>
        <strain evidence="1 2">K96243</strain>
    </source>
</reference>
<dbReference type="eggNOG" id="COG3511">
    <property type="taxonomic scope" value="Bacteria"/>
</dbReference>
<keyword evidence="2" id="KW-1185">Reference proteome</keyword>
<proteinExistence type="predicted"/>
<dbReference type="Gene3D" id="3.40.720.10">
    <property type="entry name" value="Alkaline Phosphatase, subunit A"/>
    <property type="match status" value="1"/>
</dbReference>
<dbReference type="InterPro" id="IPR017850">
    <property type="entry name" value="Alkaline_phosphatase_core_sf"/>
</dbReference>
<accession>Q63M92</accession>
<gene>
    <name evidence="1" type="ordered locus">BPSS0768</name>
</gene>
<dbReference type="STRING" id="272560.BPSS0768"/>
<organism evidence="1 2">
    <name type="scientific">Burkholderia pseudomallei (strain K96243)</name>
    <dbReference type="NCBI Taxonomy" id="272560"/>
    <lineage>
        <taxon>Bacteria</taxon>
        <taxon>Pseudomonadati</taxon>
        <taxon>Pseudomonadota</taxon>
        <taxon>Betaproteobacteria</taxon>
        <taxon>Burkholderiales</taxon>
        <taxon>Burkholderiaceae</taxon>
        <taxon>Burkholderia</taxon>
        <taxon>pseudomallei group</taxon>
    </lineage>
</organism>